<gene>
    <name evidence="1" type="ORF">D8S82_31255</name>
</gene>
<evidence type="ECO:0000313" key="1">
    <source>
        <dbReference type="EMBL" id="TQR82617.1"/>
    </source>
</evidence>
<evidence type="ECO:0000313" key="2">
    <source>
        <dbReference type="Proteomes" id="UP000315759"/>
    </source>
</evidence>
<dbReference type="RefSeq" id="WP_142555816.1">
    <property type="nucleotide sequence ID" value="NZ_VIFX01000066.1"/>
</dbReference>
<dbReference type="EMBL" id="VIFX01000066">
    <property type="protein sequence ID" value="TQR82617.1"/>
    <property type="molecule type" value="Genomic_DNA"/>
</dbReference>
<dbReference type="AlphaFoldDB" id="A0A544VRL6"/>
<proteinExistence type="predicted"/>
<reference evidence="1 2" key="1">
    <citation type="submission" date="2018-10" db="EMBL/GenBank/DDBJ databases">
        <title>Draft genome of Mycobacterium hodleri strain B.</title>
        <authorList>
            <person name="Amande T.J."/>
            <person name="Mcgenity T.J."/>
        </authorList>
    </citation>
    <scope>NUCLEOTIDE SEQUENCE [LARGE SCALE GENOMIC DNA]</scope>
    <source>
        <strain evidence="1 2">B</strain>
    </source>
</reference>
<dbReference type="Proteomes" id="UP000315759">
    <property type="component" value="Unassembled WGS sequence"/>
</dbReference>
<accession>A0A544VRL6</accession>
<name>A0A544VRL6_9MYCO</name>
<sequence>MPSEPDELNGPAQWWDETGDYELRQILHWRWDPIGVANVFPYAADEYGNYAPTIVDALRAGASAADIAHLLATIEDDRIFDRAPASAEEPVDRLRELGEAIVGWYEASQRRWAEFGPLPR</sequence>
<protein>
    <submittedName>
        <fullName evidence="1">Uncharacterized protein</fullName>
    </submittedName>
</protein>
<organism evidence="1 2">
    <name type="scientific">Mycolicibacterium hodleri</name>
    <dbReference type="NCBI Taxonomy" id="49897"/>
    <lineage>
        <taxon>Bacteria</taxon>
        <taxon>Bacillati</taxon>
        <taxon>Actinomycetota</taxon>
        <taxon>Actinomycetes</taxon>
        <taxon>Mycobacteriales</taxon>
        <taxon>Mycobacteriaceae</taxon>
        <taxon>Mycolicibacterium</taxon>
    </lineage>
</organism>
<keyword evidence="2" id="KW-1185">Reference proteome</keyword>
<comment type="caution">
    <text evidence="1">The sequence shown here is derived from an EMBL/GenBank/DDBJ whole genome shotgun (WGS) entry which is preliminary data.</text>
</comment>